<organism evidence="1 2">
    <name type="scientific">Lucilia cuprina</name>
    <name type="common">Green bottle fly</name>
    <name type="synonym">Australian sheep blowfly</name>
    <dbReference type="NCBI Taxonomy" id="7375"/>
    <lineage>
        <taxon>Eukaryota</taxon>
        <taxon>Metazoa</taxon>
        <taxon>Ecdysozoa</taxon>
        <taxon>Arthropoda</taxon>
        <taxon>Hexapoda</taxon>
        <taxon>Insecta</taxon>
        <taxon>Pterygota</taxon>
        <taxon>Neoptera</taxon>
        <taxon>Endopterygota</taxon>
        <taxon>Diptera</taxon>
        <taxon>Brachycera</taxon>
        <taxon>Muscomorpha</taxon>
        <taxon>Oestroidea</taxon>
        <taxon>Calliphoridae</taxon>
        <taxon>Luciliinae</taxon>
        <taxon>Lucilia</taxon>
    </lineage>
</organism>
<dbReference type="Proteomes" id="UP000037069">
    <property type="component" value="Unassembled WGS sequence"/>
</dbReference>
<proteinExistence type="predicted"/>
<dbReference type="Gene3D" id="1.25.40.240">
    <property type="entry name" value="Ku, C-terminal domain"/>
    <property type="match status" value="1"/>
</dbReference>
<name>A0A0L0CKY6_LUCCU</name>
<evidence type="ECO:0000313" key="1">
    <source>
        <dbReference type="EMBL" id="KNC33023.1"/>
    </source>
</evidence>
<evidence type="ECO:0000313" key="2">
    <source>
        <dbReference type="Proteomes" id="UP000037069"/>
    </source>
</evidence>
<sequence length="179" mass="21317">MESFINKKFNNLNLNNSKELMDSTGVPFINHNLKHISSQTPLEDYDHNMTAETEYEYVDDDEFEKYGFWYTFAQARNTVWKLLFDATTLTEENFNKAAQLLEDYRCDAFMIMPRGYNLWIPTVKYELLKRNYFHFWQNVIVDKQLGLCNGIDAKFADDMMDGKDPEDFYKVAEDFIEQQ</sequence>
<dbReference type="InterPro" id="IPR036494">
    <property type="entry name" value="Ku_C_sf"/>
</dbReference>
<gene>
    <name evidence="1" type="ORF">FF38_03900</name>
</gene>
<dbReference type="OrthoDB" id="7917706at2759"/>
<reference evidence="1 2" key="1">
    <citation type="journal article" date="2015" name="Nat. Commun.">
        <title>Lucilia cuprina genome unlocks parasitic fly biology to underpin future interventions.</title>
        <authorList>
            <person name="Anstead C.A."/>
            <person name="Korhonen P.K."/>
            <person name="Young N.D."/>
            <person name="Hall R.S."/>
            <person name="Jex A.R."/>
            <person name="Murali S.C."/>
            <person name="Hughes D.S."/>
            <person name="Lee S.F."/>
            <person name="Perry T."/>
            <person name="Stroehlein A.J."/>
            <person name="Ansell B.R."/>
            <person name="Breugelmans B."/>
            <person name="Hofmann A."/>
            <person name="Qu J."/>
            <person name="Dugan S."/>
            <person name="Lee S.L."/>
            <person name="Chao H."/>
            <person name="Dinh H."/>
            <person name="Han Y."/>
            <person name="Doddapaneni H.V."/>
            <person name="Worley K.C."/>
            <person name="Muzny D.M."/>
            <person name="Ioannidis P."/>
            <person name="Waterhouse R.M."/>
            <person name="Zdobnov E.M."/>
            <person name="James P.J."/>
            <person name="Bagnall N.H."/>
            <person name="Kotze A.C."/>
            <person name="Gibbs R.A."/>
            <person name="Richards S."/>
            <person name="Batterham P."/>
            <person name="Gasser R.B."/>
        </authorList>
    </citation>
    <scope>NUCLEOTIDE SEQUENCE [LARGE SCALE GENOMIC DNA]</scope>
    <source>
        <strain evidence="1 2">LS</strain>
        <tissue evidence="1">Full body</tissue>
    </source>
</reference>
<dbReference type="AlphaFoldDB" id="A0A0L0CKY6"/>
<comment type="caution">
    <text evidence="1">The sequence shown here is derived from an EMBL/GenBank/DDBJ whole genome shotgun (WGS) entry which is preliminary data.</text>
</comment>
<dbReference type="SUPFAM" id="SSF101420">
    <property type="entry name" value="C-terminal domain of Ku80"/>
    <property type="match status" value="1"/>
</dbReference>
<dbReference type="EMBL" id="JRES01000243">
    <property type="protein sequence ID" value="KNC33023.1"/>
    <property type="molecule type" value="Genomic_DNA"/>
</dbReference>
<protein>
    <submittedName>
        <fullName evidence="1">Uncharacterized protein</fullName>
    </submittedName>
</protein>
<keyword evidence="2" id="KW-1185">Reference proteome</keyword>
<accession>A0A0L0CKY6</accession>